<evidence type="ECO:0000313" key="3">
    <source>
        <dbReference type="Proteomes" id="UP000441772"/>
    </source>
</evidence>
<protein>
    <submittedName>
        <fullName evidence="2">Cell surface protein</fullName>
    </submittedName>
</protein>
<dbReference type="Proteomes" id="UP000441772">
    <property type="component" value="Unassembled WGS sequence"/>
</dbReference>
<feature type="region of interest" description="Disordered" evidence="1">
    <location>
        <begin position="1"/>
        <end position="32"/>
    </location>
</feature>
<dbReference type="InterPro" id="IPR046314">
    <property type="entry name" value="DUF6466"/>
</dbReference>
<reference evidence="2 3" key="1">
    <citation type="submission" date="2019-09" db="EMBL/GenBank/DDBJ databases">
        <title>Characterization of the phylogenetic diversity of two novel species belonging to the genus Bifidobacterium: Bifidobacterium cebidarum sp. nov. and Bifidobacterium leontopitheci sp. nov.</title>
        <authorList>
            <person name="Lugli G.A."/>
            <person name="Duranti S."/>
            <person name="Milani C."/>
            <person name="Turroni F."/>
            <person name="Ventura M."/>
        </authorList>
    </citation>
    <scope>NUCLEOTIDE SEQUENCE [LARGE SCALE GENOMIC DNA]</scope>
    <source>
        <strain evidence="2 3">LMG 31471</strain>
    </source>
</reference>
<feature type="region of interest" description="Disordered" evidence="1">
    <location>
        <begin position="141"/>
        <end position="209"/>
    </location>
</feature>
<feature type="compositionally biased region" description="Low complexity" evidence="1">
    <location>
        <begin position="141"/>
        <end position="162"/>
    </location>
</feature>
<gene>
    <name evidence="2" type="ORF">F7D09_0083</name>
</gene>
<feature type="compositionally biased region" description="Low complexity" evidence="1">
    <location>
        <begin position="183"/>
        <end position="209"/>
    </location>
</feature>
<evidence type="ECO:0000313" key="2">
    <source>
        <dbReference type="EMBL" id="KAB7791408.1"/>
    </source>
</evidence>
<dbReference type="RefSeq" id="WP_152233467.1">
    <property type="nucleotide sequence ID" value="NZ_JBHSKZ010000064.1"/>
</dbReference>
<name>A0A6I1GTB1_9BIFI</name>
<dbReference type="EMBL" id="WBVT01000001">
    <property type="protein sequence ID" value="KAB7791408.1"/>
    <property type="molecule type" value="Genomic_DNA"/>
</dbReference>
<accession>A0A6I1GTB1</accession>
<proteinExistence type="predicted"/>
<feature type="compositionally biased region" description="Low complexity" evidence="1">
    <location>
        <begin position="8"/>
        <end position="22"/>
    </location>
</feature>
<keyword evidence="3" id="KW-1185">Reference proteome</keyword>
<organism evidence="2 3">
    <name type="scientific">Bifidobacterium leontopitheci</name>
    <dbReference type="NCBI Taxonomy" id="2650774"/>
    <lineage>
        <taxon>Bacteria</taxon>
        <taxon>Bacillati</taxon>
        <taxon>Actinomycetota</taxon>
        <taxon>Actinomycetes</taxon>
        <taxon>Bifidobacteriales</taxon>
        <taxon>Bifidobacteriaceae</taxon>
        <taxon>Bifidobacterium</taxon>
    </lineage>
</organism>
<sequence length="209" mass="21887">MRRSATVLSTTPLSTTPLSTTPQSKPTQRRRRARASLPVRLCLAALAVLCAAAGLCAGANLVALSTLRGATVQLEANLKTASRQDADLTLLAVQQQQTDNQFADAGAWSPLLLPQVRQSIAANAQVSRELSKRIANALKQQSASKAGQQANSSSAQGAQTQGLTKEQRDKVNQLLEANRKAAGNKQQSGDDSSSGKSGTGDGNSTPKPW</sequence>
<comment type="caution">
    <text evidence="2">The sequence shown here is derived from an EMBL/GenBank/DDBJ whole genome shotgun (WGS) entry which is preliminary data.</text>
</comment>
<evidence type="ECO:0000256" key="1">
    <source>
        <dbReference type="SAM" id="MobiDB-lite"/>
    </source>
</evidence>
<dbReference type="Pfam" id="PF20070">
    <property type="entry name" value="DUF6466"/>
    <property type="match status" value="1"/>
</dbReference>
<dbReference type="AlphaFoldDB" id="A0A6I1GTB1"/>